<evidence type="ECO:0000313" key="1">
    <source>
        <dbReference type="EMBL" id="GEN11099.1"/>
    </source>
</evidence>
<dbReference type="EMBL" id="BJXR01000043">
    <property type="protein sequence ID" value="GEN11099.1"/>
    <property type="molecule type" value="Genomic_DNA"/>
</dbReference>
<proteinExistence type="predicted"/>
<dbReference type="AlphaFoldDB" id="A0A511TAA5"/>
<dbReference type="Proteomes" id="UP000183760">
    <property type="component" value="Unassembled WGS sequence"/>
</dbReference>
<reference evidence="1 4" key="2">
    <citation type="submission" date="2019-07" db="EMBL/GenBank/DDBJ databases">
        <title>Whole genome shotgun sequence of Myxococcus fulvus NBRC 100333.</title>
        <authorList>
            <person name="Hosoyama A."/>
            <person name="Uohara A."/>
            <person name="Ohji S."/>
            <person name="Ichikawa N."/>
        </authorList>
    </citation>
    <scope>NUCLEOTIDE SEQUENCE [LARGE SCALE GENOMIC DNA]</scope>
    <source>
        <strain evidence="1 4">NBRC 100333</strain>
    </source>
</reference>
<dbReference type="Proteomes" id="UP000321514">
    <property type="component" value="Unassembled WGS sequence"/>
</dbReference>
<sequence length="271" mass="29115">MKVVALVEAAPDMQSAAKALAAATGMALAEARMRLAPEAPALLARLAPEAAEALVEALRGEGLSVLAVDEQGLGREWLAARRVTFGEDAATFSARSGETLSWRWRDVAVVLRGASSVRTRSEHKEQPSKMEVAKAYGLAIASHGLMLPRTGAKTVRQESEETTQVIYVFARDGQGALLSEHGVEFSCLGPAMQPSRIANMTVLMRMLCERAPEAFHDERLLRLGRRPLPFVVGDSTQTSTNNVSVRTVSSLPGMDVLAEVLRQAVAQGLLE</sequence>
<organism evidence="1 4">
    <name type="scientific">Myxococcus fulvus</name>
    <dbReference type="NCBI Taxonomy" id="33"/>
    <lineage>
        <taxon>Bacteria</taxon>
        <taxon>Pseudomonadati</taxon>
        <taxon>Myxococcota</taxon>
        <taxon>Myxococcia</taxon>
        <taxon>Myxococcales</taxon>
        <taxon>Cystobacterineae</taxon>
        <taxon>Myxococcaceae</taxon>
        <taxon>Myxococcus</taxon>
    </lineage>
</organism>
<dbReference type="EMBL" id="FOIB01000002">
    <property type="protein sequence ID" value="SET42117.1"/>
    <property type="molecule type" value="Genomic_DNA"/>
</dbReference>
<reference evidence="2 3" key="1">
    <citation type="submission" date="2016-10" db="EMBL/GenBank/DDBJ databases">
        <authorList>
            <person name="Varghese N."/>
            <person name="Submissions S."/>
        </authorList>
    </citation>
    <scope>NUCLEOTIDE SEQUENCE [LARGE SCALE GENOMIC DNA]</scope>
    <source>
        <strain evidence="2 3">DSM 16525</strain>
    </source>
</reference>
<evidence type="ECO:0000313" key="4">
    <source>
        <dbReference type="Proteomes" id="UP000321514"/>
    </source>
</evidence>
<keyword evidence="3" id="KW-1185">Reference proteome</keyword>
<evidence type="ECO:0000313" key="2">
    <source>
        <dbReference type="EMBL" id="SET42117.1"/>
    </source>
</evidence>
<dbReference type="OrthoDB" id="5506943at2"/>
<gene>
    <name evidence="1" type="ORF">MFU01_61360</name>
    <name evidence="2" type="ORF">SAMN05443572_102216</name>
</gene>
<protein>
    <submittedName>
        <fullName evidence="1">Uncharacterized protein</fullName>
    </submittedName>
</protein>
<name>A0A511TAA5_MYXFU</name>
<accession>A0A511TAA5</accession>
<evidence type="ECO:0000313" key="3">
    <source>
        <dbReference type="Proteomes" id="UP000183760"/>
    </source>
</evidence>
<dbReference type="RefSeq" id="WP_074950429.1">
    <property type="nucleotide sequence ID" value="NZ_BJXR01000043.1"/>
</dbReference>
<comment type="caution">
    <text evidence="1">The sequence shown here is derived from an EMBL/GenBank/DDBJ whole genome shotgun (WGS) entry which is preliminary data.</text>
</comment>